<keyword evidence="1" id="KW-0472">Membrane</keyword>
<feature type="transmembrane region" description="Helical" evidence="1">
    <location>
        <begin position="131"/>
        <end position="157"/>
    </location>
</feature>
<keyword evidence="3" id="KW-1185">Reference proteome</keyword>
<dbReference type="Proteomes" id="UP001431429">
    <property type="component" value="Unassembled WGS sequence"/>
</dbReference>
<feature type="transmembrane region" description="Helical" evidence="1">
    <location>
        <begin position="98"/>
        <end position="119"/>
    </location>
</feature>
<evidence type="ECO:0000313" key="2">
    <source>
        <dbReference type="EMBL" id="MCM2394388.1"/>
    </source>
</evidence>
<dbReference type="EMBL" id="JAMQAW010000125">
    <property type="protein sequence ID" value="MCM2394388.1"/>
    <property type="molecule type" value="Genomic_DNA"/>
</dbReference>
<feature type="transmembrane region" description="Helical" evidence="1">
    <location>
        <begin position="12"/>
        <end position="32"/>
    </location>
</feature>
<protein>
    <recommendedName>
        <fullName evidence="4">Integral membrane protein</fullName>
    </recommendedName>
</protein>
<evidence type="ECO:0008006" key="4">
    <source>
        <dbReference type="Google" id="ProtNLM"/>
    </source>
</evidence>
<dbReference type="RefSeq" id="WP_250924663.1">
    <property type="nucleotide sequence ID" value="NZ_JAMQAW010000125.1"/>
</dbReference>
<keyword evidence="1" id="KW-1133">Transmembrane helix</keyword>
<proteinExistence type="predicted"/>
<accession>A0ABT0V4C1</accession>
<organism evidence="2 3">
    <name type="scientific">Streptomyces albipurpureus</name>
    <dbReference type="NCBI Taxonomy" id="2897419"/>
    <lineage>
        <taxon>Bacteria</taxon>
        <taxon>Bacillati</taxon>
        <taxon>Actinomycetota</taxon>
        <taxon>Actinomycetes</taxon>
        <taxon>Kitasatosporales</taxon>
        <taxon>Streptomycetaceae</taxon>
        <taxon>Streptomyces</taxon>
    </lineage>
</organism>
<feature type="transmembrane region" description="Helical" evidence="1">
    <location>
        <begin position="41"/>
        <end position="60"/>
    </location>
</feature>
<comment type="caution">
    <text evidence="2">The sequence shown here is derived from an EMBL/GenBank/DDBJ whole genome shotgun (WGS) entry which is preliminary data.</text>
</comment>
<reference evidence="2" key="1">
    <citation type="submission" date="2022-06" db="EMBL/GenBank/DDBJ databases">
        <title>Genome public.</title>
        <authorList>
            <person name="Sun Q."/>
        </authorList>
    </citation>
    <scope>NUCLEOTIDE SEQUENCE</scope>
    <source>
        <strain evidence="2">CWNU-1</strain>
    </source>
</reference>
<evidence type="ECO:0000256" key="1">
    <source>
        <dbReference type="SAM" id="Phobius"/>
    </source>
</evidence>
<gene>
    <name evidence="2" type="ORF">NBG84_40015</name>
</gene>
<keyword evidence="1" id="KW-0812">Transmembrane</keyword>
<sequence>MDLFNNDVANGTFGTLAFGVLTVVLIVAGFNYKVLKRKKTVVLVAIALLAVTVNSAGLFGEIAGALRGGMNTAGEKAASGLAGAEVADNPPTTKVTPVTAGGALVGLAILVWYGVKIYAAKGKPKDWKEMAGGALIGVCAGTGVGFLGIAVSSAVIVSNNVGFWLVGG</sequence>
<name>A0ABT0V4C1_9ACTN</name>
<evidence type="ECO:0000313" key="3">
    <source>
        <dbReference type="Proteomes" id="UP001431429"/>
    </source>
</evidence>